<name>I4EL94_9BACT</name>
<accession>I4EL94</accession>
<gene>
    <name evidence="1" type="ORF">NITHO_50005</name>
</gene>
<proteinExistence type="predicted"/>
<keyword evidence="2" id="KW-1185">Reference proteome</keyword>
<reference evidence="1 2" key="1">
    <citation type="journal article" date="2012" name="ISME J.">
        <title>Nitrification expanded: discovery, physiology and genomics of a nitrite-oxidizing bacterium from the phylum Chloroflexi.</title>
        <authorList>
            <person name="Sorokin D.Y."/>
            <person name="Lucker S."/>
            <person name="Vejmelkova D."/>
            <person name="Kostrikina N.A."/>
            <person name="Kleerebezem R."/>
            <person name="Rijpstra W.I."/>
            <person name="Damste J.S."/>
            <person name="Le Paslier D."/>
            <person name="Muyzer G."/>
            <person name="Wagner M."/>
            <person name="van Loosdrecht M.C."/>
            <person name="Daims H."/>
        </authorList>
    </citation>
    <scope>NUCLEOTIDE SEQUENCE [LARGE SCALE GENOMIC DNA]</scope>
    <source>
        <strain evidence="2">none</strain>
    </source>
</reference>
<sequence>MTHYREPEGSLFVSHVQGRRAIRYSGAILLAIERDPWRMLRINDVSAAE</sequence>
<protein>
    <submittedName>
        <fullName evidence="1">Uncharacterized protein</fullName>
    </submittedName>
</protein>
<dbReference type="AlphaFoldDB" id="I4EL94"/>
<comment type="caution">
    <text evidence="1">The sequence shown here is derived from an EMBL/GenBank/DDBJ whole genome shotgun (WGS) entry which is preliminary data.</text>
</comment>
<evidence type="ECO:0000313" key="2">
    <source>
        <dbReference type="Proteomes" id="UP000004221"/>
    </source>
</evidence>
<organism evidence="1 2">
    <name type="scientific">Nitrolancea hollandica Lb</name>
    <dbReference type="NCBI Taxonomy" id="1129897"/>
    <lineage>
        <taxon>Bacteria</taxon>
        <taxon>Pseudomonadati</taxon>
        <taxon>Thermomicrobiota</taxon>
        <taxon>Thermomicrobia</taxon>
        <taxon>Sphaerobacterales</taxon>
        <taxon>Sphaerobacterineae</taxon>
        <taxon>Sphaerobacteraceae</taxon>
        <taxon>Nitrolancea</taxon>
    </lineage>
</organism>
<dbReference type="Proteomes" id="UP000004221">
    <property type="component" value="Unassembled WGS sequence"/>
</dbReference>
<dbReference type="EMBL" id="CAGS01000445">
    <property type="protein sequence ID" value="CCF85456.1"/>
    <property type="molecule type" value="Genomic_DNA"/>
</dbReference>
<evidence type="ECO:0000313" key="1">
    <source>
        <dbReference type="EMBL" id="CCF85456.1"/>
    </source>
</evidence>